<dbReference type="RefSeq" id="WP_238278072.1">
    <property type="nucleotide sequence ID" value="NZ_BPQR01000076.1"/>
</dbReference>
<keyword evidence="5" id="KW-0378">Hydrolase</keyword>
<dbReference type="EC" id="2.7.7.7" evidence="3"/>
<reference evidence="8" key="1">
    <citation type="journal article" date="2021" name="Front. Microbiol.">
        <title>Comprehensive Comparative Genomics and Phenotyping of Methylobacterium Species.</title>
        <authorList>
            <person name="Alessa O."/>
            <person name="Ogura Y."/>
            <person name="Fujitani Y."/>
            <person name="Takami H."/>
            <person name="Hayashi T."/>
            <person name="Sahin N."/>
            <person name="Tani A."/>
        </authorList>
    </citation>
    <scope>NUCLEOTIDE SEQUENCE</scope>
    <source>
        <strain evidence="8">LMG 23639</strain>
    </source>
</reference>
<evidence type="ECO:0000256" key="3">
    <source>
        <dbReference type="ARBA" id="ARBA00012417"/>
    </source>
</evidence>
<feature type="domain" description="DNA-directed DNA polymerase family A palm" evidence="7">
    <location>
        <begin position="603"/>
        <end position="884"/>
    </location>
</feature>
<dbReference type="PANTHER" id="PTHR10133:SF27">
    <property type="entry name" value="DNA POLYMERASE NU"/>
    <property type="match status" value="1"/>
</dbReference>
<dbReference type="SUPFAM" id="SSF56672">
    <property type="entry name" value="DNA/RNA polymerases"/>
    <property type="match status" value="1"/>
</dbReference>
<gene>
    <name evidence="8" type="ORF">AOPFMNJM_3714</name>
</gene>
<evidence type="ECO:0000313" key="8">
    <source>
        <dbReference type="EMBL" id="GJE08377.1"/>
    </source>
</evidence>
<proteinExistence type="inferred from homology"/>
<comment type="subunit">
    <text evidence="2">Single-chain monomer with multiple functions.</text>
</comment>
<evidence type="ECO:0000256" key="2">
    <source>
        <dbReference type="ARBA" id="ARBA00011541"/>
    </source>
</evidence>
<dbReference type="Gene3D" id="3.30.420.10">
    <property type="entry name" value="Ribonuclease H-like superfamily/Ribonuclease H"/>
    <property type="match status" value="1"/>
</dbReference>
<dbReference type="InterPro" id="IPR036397">
    <property type="entry name" value="RNaseH_sf"/>
</dbReference>
<evidence type="ECO:0000256" key="4">
    <source>
        <dbReference type="ARBA" id="ARBA00022705"/>
    </source>
</evidence>
<evidence type="ECO:0000256" key="5">
    <source>
        <dbReference type="ARBA" id="ARBA00022839"/>
    </source>
</evidence>
<evidence type="ECO:0000256" key="6">
    <source>
        <dbReference type="ARBA" id="ARBA00049244"/>
    </source>
</evidence>
<accession>A0ABQ4SZU6</accession>
<keyword evidence="4" id="KW-0235">DNA replication</keyword>
<protein>
    <recommendedName>
        <fullName evidence="3">DNA-directed DNA polymerase</fullName>
        <ecNumber evidence="3">2.7.7.7</ecNumber>
    </recommendedName>
</protein>
<keyword evidence="5" id="KW-0269">Exonuclease</keyword>
<evidence type="ECO:0000259" key="7">
    <source>
        <dbReference type="SMART" id="SM00482"/>
    </source>
</evidence>
<evidence type="ECO:0000256" key="1">
    <source>
        <dbReference type="ARBA" id="ARBA00007705"/>
    </source>
</evidence>
<comment type="caution">
    <text evidence="8">The sequence shown here is derived from an EMBL/GenBank/DDBJ whole genome shotgun (WGS) entry which is preliminary data.</text>
</comment>
<comment type="similarity">
    <text evidence="1">Belongs to the DNA polymerase type-A family.</text>
</comment>
<reference evidence="8" key="2">
    <citation type="submission" date="2021-08" db="EMBL/GenBank/DDBJ databases">
        <authorList>
            <person name="Tani A."/>
            <person name="Ola A."/>
            <person name="Ogura Y."/>
            <person name="Katsura K."/>
            <person name="Hayashi T."/>
        </authorList>
    </citation>
    <scope>NUCLEOTIDE SEQUENCE</scope>
    <source>
        <strain evidence="8">LMG 23639</strain>
    </source>
</reference>
<comment type="catalytic activity">
    <reaction evidence="6">
        <text>DNA(n) + a 2'-deoxyribonucleoside 5'-triphosphate = DNA(n+1) + diphosphate</text>
        <dbReference type="Rhea" id="RHEA:22508"/>
        <dbReference type="Rhea" id="RHEA-COMP:17339"/>
        <dbReference type="Rhea" id="RHEA-COMP:17340"/>
        <dbReference type="ChEBI" id="CHEBI:33019"/>
        <dbReference type="ChEBI" id="CHEBI:61560"/>
        <dbReference type="ChEBI" id="CHEBI:173112"/>
        <dbReference type="EC" id="2.7.7.7"/>
    </reaction>
</comment>
<name>A0ABQ4SZU6_9HYPH</name>
<dbReference type="Gene3D" id="1.10.150.20">
    <property type="entry name" value="5' to 3' exonuclease, C-terminal subdomain"/>
    <property type="match status" value="1"/>
</dbReference>
<evidence type="ECO:0000313" key="9">
    <source>
        <dbReference type="Proteomes" id="UP001055102"/>
    </source>
</evidence>
<sequence>MNMHNPVQVEPRTVLVDARNPEVIDEIRALIQSSQFVGFDLETEDSRRHDGLTRFCKYNDEGFKSKTSKTVFDWRRTTICGASFYSEERPDRAYYINFGHSDAENRLPIGLLLDLLKALPAENAHFIAHNSAFEQTVIKAVLDYDFPPGSIICSMTQAVSAYGPDTYSLEAWLAAGQGDIGQLVEGLIRNCHGFDRETGEMSPALSELVFKIIGKSSKASFSWNGFVAAIAYGYGLKQAVRSHFGVQMRTFEDTLDGEAHMGLVTGEQVAAYGADDAYWAVRLFRHLLAYMMRNGGPTLVKTFFEQENVMPAIFSSIAIGGMRVNAPAIRQRTEAERATAAGILREMKAAARNFSWPGELVPELLKRESWYVKNAATYRERVQIWLDASDSDDDYEQALQVRGPVTNAWAAEHGVNEKKLLGVNLSHYMPVRTILYDLLGCKVVVSKGKVASDGEARGRIVDRLKDGKHLSKEQLEQAWAELQAELAVRIEAGGEDALAAGIALEEQQARWTRIQAEEKPSREDLEPFALHHNRYALKVIDCLNRLAGVEQRMKLYLTPYSMLVDPETGRMYPQVTSLLATRRLAASSPNAMQLGKRGEAAYVRGFYVADYDDHLMVSLDWSGVELVEIGEFSGDPEFHKAFGQIPHQDLHAGTATALLSLDCPGMNLELFKSLKGMTSWNEWLSDHHGEADRLPRLMTNLKGELLESAKAYGYWRTVFGKEANFNYFYSGWLATIGERAGWSPQKTADATDAYRAQFPVAEAWRVQQISDVNMLGYVTLPDGHRYTRYEATNSWASEWCDKFLLQTVGAENYNAIVRWIMRKIQKRAGNQTVNALIQGTCATLAKRSIVRTILHFRSLGWGDREFRFLIPIHDELVWSVHQDLAVPFIRDAHRIMVSHDDIFKRCKLDSSPAIGVTFEPWNERKAYGGQIELFEPEAAVVGKERAGKRLDDQGIRDVVEYLKQQRVRMKEAA</sequence>
<dbReference type="InterPro" id="IPR001098">
    <property type="entry name" value="DNA-dir_DNA_pol_A_palm_dom"/>
</dbReference>
<dbReference type="InterPro" id="IPR043502">
    <property type="entry name" value="DNA/RNA_pol_sf"/>
</dbReference>
<dbReference type="SMART" id="SM00482">
    <property type="entry name" value="POLAc"/>
    <property type="match status" value="1"/>
</dbReference>
<dbReference type="Proteomes" id="UP001055102">
    <property type="component" value="Unassembled WGS sequence"/>
</dbReference>
<organism evidence="8 9">
    <name type="scientific">Methylobacterium jeotgali</name>
    <dbReference type="NCBI Taxonomy" id="381630"/>
    <lineage>
        <taxon>Bacteria</taxon>
        <taxon>Pseudomonadati</taxon>
        <taxon>Pseudomonadota</taxon>
        <taxon>Alphaproteobacteria</taxon>
        <taxon>Hyphomicrobiales</taxon>
        <taxon>Methylobacteriaceae</taxon>
        <taxon>Methylobacterium</taxon>
    </lineage>
</organism>
<dbReference type="Pfam" id="PF00476">
    <property type="entry name" value="DNA_pol_A"/>
    <property type="match status" value="2"/>
</dbReference>
<keyword evidence="5" id="KW-0540">Nuclease</keyword>
<dbReference type="PANTHER" id="PTHR10133">
    <property type="entry name" value="DNA POLYMERASE I"/>
    <property type="match status" value="1"/>
</dbReference>
<dbReference type="InterPro" id="IPR002298">
    <property type="entry name" value="DNA_polymerase_A"/>
</dbReference>
<dbReference type="SUPFAM" id="SSF53098">
    <property type="entry name" value="Ribonuclease H-like"/>
    <property type="match status" value="1"/>
</dbReference>
<dbReference type="InterPro" id="IPR012337">
    <property type="entry name" value="RNaseH-like_sf"/>
</dbReference>
<keyword evidence="9" id="KW-1185">Reference proteome</keyword>
<dbReference type="EMBL" id="BPQR01000076">
    <property type="protein sequence ID" value="GJE08377.1"/>
    <property type="molecule type" value="Genomic_DNA"/>
</dbReference>